<name>A0A1H0GC44_9RHOB</name>
<dbReference type="EMBL" id="FQZZ01000002">
    <property type="protein sequence ID" value="SHJ86841.1"/>
    <property type="molecule type" value="Genomic_DNA"/>
</dbReference>
<dbReference type="PANTHER" id="PTHR13627:SF31">
    <property type="entry name" value="RIBITOL 5-PHOSPHATE TRANSFERASE FKRP"/>
    <property type="match status" value="1"/>
</dbReference>
<feature type="domain" description="LicD/FKTN/FKRP nucleotidyltransferase" evidence="1">
    <location>
        <begin position="147"/>
        <end position="178"/>
    </location>
</feature>
<accession>A0A1H0GC44</accession>
<protein>
    <submittedName>
        <fullName evidence="2">LicD family protein</fullName>
    </submittedName>
</protein>
<proteinExistence type="predicted"/>
<keyword evidence="3" id="KW-1185">Reference proteome</keyword>
<evidence type="ECO:0000313" key="3">
    <source>
        <dbReference type="Proteomes" id="UP000324252"/>
    </source>
</evidence>
<reference evidence="2 3" key="1">
    <citation type="submission" date="2016-11" db="EMBL/GenBank/DDBJ databases">
        <authorList>
            <person name="Varghese N."/>
            <person name="Submissions S."/>
        </authorList>
    </citation>
    <scope>NUCLEOTIDE SEQUENCE [LARGE SCALE GENOMIC DNA]</scope>
    <source>
        <strain evidence="2 3">DSM 29620</strain>
    </source>
</reference>
<evidence type="ECO:0000313" key="2">
    <source>
        <dbReference type="EMBL" id="SHJ86841.1"/>
    </source>
</evidence>
<gene>
    <name evidence="2" type="ORF">SAMN05444142_102174</name>
</gene>
<dbReference type="Pfam" id="PF04991">
    <property type="entry name" value="LicD"/>
    <property type="match status" value="1"/>
</dbReference>
<sequence>MPKLFKPRELPVPKRALSPTSWSILHEVDSILADVAHARSLPYKRVRTILNRVPRAERGVDWTERVVLLYGVHRMKASRCASLKKKIAAYHKSHGDHDKRKAFEAALKRVLDDKVLNGHGYSTSFKSMDRRKLALDLQKIFEALNAEGYTAVLNSGTLLGAVRDGDFIGHDDDVDLAVFVEGSSPKERIAAFSRLHDVVADTMPFATDLRFMKNSPSLQFHTESGLQVDLFAAWEKGGKVYVWPHTYGDLSRADVFPLGTQPIQGIPLPAPRNAEAMLAVNYGENWRVPDPDFSFSWSRARRRFARFVDEYERFLTTRKVRQILSLGKM</sequence>
<dbReference type="OrthoDB" id="7858913at2"/>
<dbReference type="InterPro" id="IPR007074">
    <property type="entry name" value="LicD/FKTN/FKRP_NTP_transf"/>
</dbReference>
<dbReference type="GO" id="GO:0009100">
    <property type="term" value="P:glycoprotein metabolic process"/>
    <property type="evidence" value="ECO:0007669"/>
    <property type="project" value="UniProtKB-ARBA"/>
</dbReference>
<dbReference type="AlphaFoldDB" id="A0A1H0GC44"/>
<organism evidence="2 3">
    <name type="scientific">Lutimaribacter pacificus</name>
    <dbReference type="NCBI Taxonomy" id="391948"/>
    <lineage>
        <taxon>Bacteria</taxon>
        <taxon>Pseudomonadati</taxon>
        <taxon>Pseudomonadota</taxon>
        <taxon>Alphaproteobacteria</taxon>
        <taxon>Rhodobacterales</taxon>
        <taxon>Roseobacteraceae</taxon>
        <taxon>Lutimaribacter</taxon>
    </lineage>
</organism>
<dbReference type="InterPro" id="IPR052613">
    <property type="entry name" value="LicD_transferase"/>
</dbReference>
<evidence type="ECO:0000259" key="1">
    <source>
        <dbReference type="Pfam" id="PF04991"/>
    </source>
</evidence>
<dbReference type="Proteomes" id="UP000324252">
    <property type="component" value="Unassembled WGS sequence"/>
</dbReference>
<dbReference type="PANTHER" id="PTHR13627">
    <property type="entry name" value="FUKUTIN RELATED PROTEIN"/>
    <property type="match status" value="1"/>
</dbReference>